<sequence length="363" mass="40576">MRKCRPMLQLVRCLILGVVVCYASLVMAQGLQPSCPNPKEVKGFLTCADVEKAEKEGAVVYYGPDVERQLVGMLKKFNELFPNISTNQYLREQTGRLYAKLNAERQAGTFLADVLALSDYSPAFDLIKKKGYATYVSPQMAAFDQQFMSEPPGIFTWYSLNVAGITYNADVVPAAEAPKSWKDLLDPKWRDAINFKDSASGLQGVQWFVLRQLYGDNFWKDMMAQKPRTLPSTVQQYERAVNREDKIIGLGQYNTYLEFKAKGAPLAFVPPTEGVVSTPAIIGMLDKAPHPEAAKLFIDWLLSPLGQAAHNQLSFTYSPRKDVAPPPGAVSLSAMKILQPDWKEYIASHSKYVREWNALAGMQ</sequence>
<comment type="caution">
    <text evidence="3">The sequence shown here is derived from an EMBL/GenBank/DDBJ whole genome shotgun (WGS) entry which is preliminary data.</text>
</comment>
<dbReference type="Gene3D" id="3.40.190.10">
    <property type="entry name" value="Periplasmic binding protein-like II"/>
    <property type="match status" value="2"/>
</dbReference>
<proteinExistence type="predicted"/>
<accession>A0A937W231</accession>
<name>A0A937W231_UNCTE</name>
<evidence type="ECO:0000313" key="3">
    <source>
        <dbReference type="EMBL" id="MBM3225426.1"/>
    </source>
</evidence>
<evidence type="ECO:0000256" key="2">
    <source>
        <dbReference type="SAM" id="SignalP"/>
    </source>
</evidence>
<dbReference type="AlphaFoldDB" id="A0A937W231"/>
<dbReference type="EMBL" id="VGLS01000571">
    <property type="protein sequence ID" value="MBM3225426.1"/>
    <property type="molecule type" value="Genomic_DNA"/>
</dbReference>
<protein>
    <submittedName>
        <fullName evidence="3">Extracellular solute-binding protein</fullName>
    </submittedName>
</protein>
<dbReference type="PANTHER" id="PTHR30006">
    <property type="entry name" value="THIAMINE-BINDING PERIPLASMIC PROTEIN-RELATED"/>
    <property type="match status" value="1"/>
</dbReference>
<dbReference type="Proteomes" id="UP000712673">
    <property type="component" value="Unassembled WGS sequence"/>
</dbReference>
<dbReference type="PANTHER" id="PTHR30006:SF2">
    <property type="entry name" value="ABC TRANSPORTER SUBSTRATE-BINDING PROTEIN"/>
    <property type="match status" value="1"/>
</dbReference>
<evidence type="ECO:0000256" key="1">
    <source>
        <dbReference type="ARBA" id="ARBA00022729"/>
    </source>
</evidence>
<dbReference type="Pfam" id="PF13343">
    <property type="entry name" value="SBP_bac_6"/>
    <property type="match status" value="1"/>
</dbReference>
<dbReference type="SUPFAM" id="SSF53850">
    <property type="entry name" value="Periplasmic binding protein-like II"/>
    <property type="match status" value="1"/>
</dbReference>
<evidence type="ECO:0000313" key="4">
    <source>
        <dbReference type="Proteomes" id="UP000712673"/>
    </source>
</evidence>
<reference evidence="3" key="1">
    <citation type="submission" date="2019-03" db="EMBL/GenBank/DDBJ databases">
        <title>Lake Tanganyika Metagenome-Assembled Genomes (MAGs).</title>
        <authorList>
            <person name="Tran P."/>
        </authorList>
    </citation>
    <scope>NUCLEOTIDE SEQUENCE</scope>
    <source>
        <strain evidence="3">K_DeepCast_65m_m2_066</strain>
    </source>
</reference>
<keyword evidence="1 2" id="KW-0732">Signal</keyword>
<feature type="chain" id="PRO_5037090386" evidence="2">
    <location>
        <begin position="29"/>
        <end position="363"/>
    </location>
</feature>
<organism evidence="3 4">
    <name type="scientific">Tectimicrobiota bacterium</name>
    <dbReference type="NCBI Taxonomy" id="2528274"/>
    <lineage>
        <taxon>Bacteria</taxon>
        <taxon>Pseudomonadati</taxon>
        <taxon>Nitrospinota/Tectimicrobiota group</taxon>
        <taxon>Candidatus Tectimicrobiota</taxon>
    </lineage>
</organism>
<gene>
    <name evidence="3" type="ORF">FJZ47_16710</name>
</gene>
<feature type="signal peptide" evidence="2">
    <location>
        <begin position="1"/>
        <end position="28"/>
    </location>
</feature>